<dbReference type="Gene3D" id="2.160.20.10">
    <property type="entry name" value="Single-stranded right-handed beta-helix, Pectin lyase-like"/>
    <property type="match status" value="1"/>
</dbReference>
<evidence type="ECO:0000256" key="6">
    <source>
        <dbReference type="SAM" id="MobiDB-lite"/>
    </source>
</evidence>
<accession>A0A388L055</accession>
<keyword evidence="3 5" id="KW-0063">Aspartyl esterase</keyword>
<dbReference type="AlphaFoldDB" id="A0A388L055"/>
<dbReference type="InterPro" id="IPR035513">
    <property type="entry name" value="Invertase/methylesterase_inhib"/>
</dbReference>
<evidence type="ECO:0000259" key="8">
    <source>
        <dbReference type="Pfam" id="PF01095"/>
    </source>
</evidence>
<dbReference type="InterPro" id="IPR011050">
    <property type="entry name" value="Pectin_lyase_fold/virulence"/>
</dbReference>
<dbReference type="GO" id="GO:0045490">
    <property type="term" value="P:pectin catabolic process"/>
    <property type="evidence" value="ECO:0007669"/>
    <property type="project" value="UniProtKB-UniRule"/>
</dbReference>
<dbReference type="Proteomes" id="UP000265515">
    <property type="component" value="Unassembled WGS sequence"/>
</dbReference>
<dbReference type="EC" id="3.1.1.11" evidence="5"/>
<reference evidence="9 10" key="1">
    <citation type="journal article" date="2018" name="Cell">
        <title>The Chara Genome: Secondary Complexity and Implications for Plant Terrestrialization.</title>
        <authorList>
            <person name="Nishiyama T."/>
            <person name="Sakayama H."/>
            <person name="Vries J.D."/>
            <person name="Buschmann H."/>
            <person name="Saint-Marcoux D."/>
            <person name="Ullrich K.K."/>
            <person name="Haas F.B."/>
            <person name="Vanderstraeten L."/>
            <person name="Becker D."/>
            <person name="Lang D."/>
            <person name="Vosolsobe S."/>
            <person name="Rombauts S."/>
            <person name="Wilhelmsson P.K.I."/>
            <person name="Janitza P."/>
            <person name="Kern R."/>
            <person name="Heyl A."/>
            <person name="Rumpler F."/>
            <person name="Villalobos L.I.A.C."/>
            <person name="Clay J.M."/>
            <person name="Skokan R."/>
            <person name="Toyoda A."/>
            <person name="Suzuki Y."/>
            <person name="Kagoshima H."/>
            <person name="Schijlen E."/>
            <person name="Tajeshwar N."/>
            <person name="Catarino B."/>
            <person name="Hetherington A.J."/>
            <person name="Saltykova A."/>
            <person name="Bonnot C."/>
            <person name="Breuninger H."/>
            <person name="Symeonidi A."/>
            <person name="Radhakrishnan G.V."/>
            <person name="Van Nieuwerburgh F."/>
            <person name="Deforce D."/>
            <person name="Chang C."/>
            <person name="Karol K.G."/>
            <person name="Hedrich R."/>
            <person name="Ulvskov P."/>
            <person name="Glockner G."/>
            <person name="Delwiche C.F."/>
            <person name="Petrasek J."/>
            <person name="Van de Peer Y."/>
            <person name="Friml J."/>
            <person name="Beilby M."/>
            <person name="Dolan L."/>
            <person name="Kohara Y."/>
            <person name="Sugano S."/>
            <person name="Fujiyama A."/>
            <person name="Delaux P.-M."/>
            <person name="Quint M."/>
            <person name="TheiBen G."/>
            <person name="Hagemann M."/>
            <person name="Harholt J."/>
            <person name="Dunand C."/>
            <person name="Zachgo S."/>
            <person name="Langdale J."/>
            <person name="Maumus F."/>
            <person name="Straeten D.V.D."/>
            <person name="Gould S.B."/>
            <person name="Rensing S.A."/>
        </authorList>
    </citation>
    <scope>NUCLEOTIDE SEQUENCE [LARGE SCALE GENOMIC DNA]</scope>
    <source>
        <strain evidence="9 10">S276</strain>
    </source>
</reference>
<dbReference type="STRING" id="69332.A0A388L055"/>
<dbReference type="Gramene" id="GBG75689">
    <property type="protein sequence ID" value="GBG75689"/>
    <property type="gene ID" value="CBR_g20314"/>
</dbReference>
<evidence type="ECO:0000256" key="7">
    <source>
        <dbReference type="SAM" id="Phobius"/>
    </source>
</evidence>
<dbReference type="SUPFAM" id="SSF51126">
    <property type="entry name" value="Pectin lyase-like"/>
    <property type="match status" value="1"/>
</dbReference>
<keyword evidence="10" id="KW-1185">Reference proteome</keyword>
<proteinExistence type="predicted"/>
<dbReference type="Gene3D" id="1.20.140.40">
    <property type="entry name" value="Invertase/pectin methylesterase inhibitor family protein"/>
    <property type="match status" value="1"/>
</dbReference>
<comment type="caution">
    <text evidence="9">The sequence shown here is derived from an EMBL/GenBank/DDBJ whole genome shotgun (WGS) entry which is preliminary data.</text>
</comment>
<sequence length="624" mass="69290">MAGNANIDHIPLQGDGVPRRKSGRKAVKICLISMVVACAVAILIAVPITYGRRNRHHNRNGNTQNMAMTSGEAVELLCDNADDQELCKQSLMVDENGNNLNASASIDTRTLAAFPMRLLNASSSQVAAVNRAIDDIVVRAQNTSWERAARACNDSFADALLMLVDIANATAQEDYNTAKAGLAALRTETADCAEELFKALNLSYEPYNSSDSMNVTFLSVEHQFSVSMGATLYNSTLTLAFQLSNAMNVITNIKDKIKGGRMLLGGVRRLSRRRLLAQADVDRRMEPRFTVDPRGGADFKKIQQAINAAFQMRTEGATERIVIKIKAGLYREKVLVPRELWKLTIIGDGPDRTTVQWGDYTNPQNTTGLRTRETYTFAVEAVGFLALDMTFENNAGWSATVQQAVALRASLRTLRAAPQELGSGLAAFSNCHFLGHQDTLYSHTGWQFYDKCVINGTVDYIFGNAAAVFQKCALNSIRTNGTNTITAQSRTSEKEETGFVFRYCEVDRNSKNQTIFMGANHPNRLVYLGRPWRPYSRVVFMFCYIGGIHPEGWSVWTTMGRGSDNHETAEYYEYRNDGPGARTESRVPWSRVLPADEAGDYTVAKFIHGRTWLPRLGISQDMWV</sequence>
<organism evidence="9 10">
    <name type="scientific">Chara braunii</name>
    <name type="common">Braun's stonewort</name>
    <dbReference type="NCBI Taxonomy" id="69332"/>
    <lineage>
        <taxon>Eukaryota</taxon>
        <taxon>Viridiplantae</taxon>
        <taxon>Streptophyta</taxon>
        <taxon>Charophyceae</taxon>
        <taxon>Charales</taxon>
        <taxon>Characeae</taxon>
        <taxon>Chara</taxon>
    </lineage>
</organism>
<dbReference type="GO" id="GO:0030599">
    <property type="term" value="F:pectinesterase activity"/>
    <property type="evidence" value="ECO:0007669"/>
    <property type="project" value="UniProtKB-UniRule"/>
</dbReference>
<evidence type="ECO:0000313" key="9">
    <source>
        <dbReference type="EMBL" id="GBG75689.1"/>
    </source>
</evidence>
<gene>
    <name evidence="9" type="ORF">CBR_g20314</name>
</gene>
<comment type="pathway">
    <text evidence="1 5">Glycan metabolism; pectin degradation; 2-dehydro-3-deoxy-D-gluconate from pectin: step 1/5.</text>
</comment>
<feature type="domain" description="Pectinesterase catalytic" evidence="8">
    <location>
        <begin position="291"/>
        <end position="609"/>
    </location>
</feature>
<keyword evidence="7" id="KW-1133">Transmembrane helix</keyword>
<keyword evidence="7" id="KW-0472">Membrane</keyword>
<keyword evidence="7" id="KW-0812">Transmembrane</keyword>
<dbReference type="GO" id="GO:0042545">
    <property type="term" value="P:cell wall modification"/>
    <property type="evidence" value="ECO:0007669"/>
    <property type="project" value="UniProtKB-UniRule"/>
</dbReference>
<dbReference type="EMBL" id="BFEA01000229">
    <property type="protein sequence ID" value="GBG75689.1"/>
    <property type="molecule type" value="Genomic_DNA"/>
</dbReference>
<dbReference type="InterPro" id="IPR012334">
    <property type="entry name" value="Pectin_lyas_fold"/>
</dbReference>
<feature type="active site" evidence="4">
    <location>
        <position position="459"/>
    </location>
</feature>
<dbReference type="PROSITE" id="PS00503">
    <property type="entry name" value="PECTINESTERASE_2"/>
    <property type="match status" value="1"/>
</dbReference>
<evidence type="ECO:0000256" key="4">
    <source>
        <dbReference type="PROSITE-ProRule" id="PRU10040"/>
    </source>
</evidence>
<evidence type="ECO:0000256" key="3">
    <source>
        <dbReference type="ARBA" id="ARBA00023085"/>
    </source>
</evidence>
<feature type="transmembrane region" description="Helical" evidence="7">
    <location>
        <begin position="29"/>
        <end position="50"/>
    </location>
</feature>
<dbReference type="PANTHER" id="PTHR31707">
    <property type="entry name" value="PECTINESTERASE"/>
    <property type="match status" value="1"/>
</dbReference>
<name>A0A388L055_CHABU</name>
<comment type="catalytic activity">
    <reaction evidence="5">
        <text>[(1-&gt;4)-alpha-D-galacturonosyl methyl ester](n) + n H2O = [(1-&gt;4)-alpha-D-galacturonosyl](n) + n methanol + n H(+)</text>
        <dbReference type="Rhea" id="RHEA:22380"/>
        <dbReference type="Rhea" id="RHEA-COMP:14570"/>
        <dbReference type="Rhea" id="RHEA-COMP:14573"/>
        <dbReference type="ChEBI" id="CHEBI:15377"/>
        <dbReference type="ChEBI" id="CHEBI:15378"/>
        <dbReference type="ChEBI" id="CHEBI:17790"/>
        <dbReference type="ChEBI" id="CHEBI:140522"/>
        <dbReference type="ChEBI" id="CHEBI:140523"/>
        <dbReference type="EC" id="3.1.1.11"/>
    </reaction>
</comment>
<dbReference type="Pfam" id="PF01095">
    <property type="entry name" value="Pectinesterase"/>
    <property type="match status" value="1"/>
</dbReference>
<dbReference type="UniPathway" id="UPA00545">
    <property type="reaction ID" value="UER00823"/>
</dbReference>
<protein>
    <recommendedName>
        <fullName evidence="5">Pectinesterase</fullName>
        <ecNumber evidence="5">3.1.1.11</ecNumber>
    </recommendedName>
</protein>
<feature type="region of interest" description="Disordered" evidence="6">
    <location>
        <begin position="1"/>
        <end position="20"/>
    </location>
</feature>
<evidence type="ECO:0000313" key="10">
    <source>
        <dbReference type="Proteomes" id="UP000265515"/>
    </source>
</evidence>
<dbReference type="OrthoDB" id="2019149at2759"/>
<evidence type="ECO:0000256" key="1">
    <source>
        <dbReference type="ARBA" id="ARBA00005184"/>
    </source>
</evidence>
<dbReference type="InterPro" id="IPR000070">
    <property type="entry name" value="Pectinesterase_cat"/>
</dbReference>
<dbReference type="SUPFAM" id="SSF101148">
    <property type="entry name" value="Plant invertase/pectin methylesterase inhibitor"/>
    <property type="match status" value="1"/>
</dbReference>
<dbReference type="InterPro" id="IPR033131">
    <property type="entry name" value="Pectinesterase_Asp_AS"/>
</dbReference>
<evidence type="ECO:0000256" key="2">
    <source>
        <dbReference type="ARBA" id="ARBA00022801"/>
    </source>
</evidence>
<dbReference type="OMA" id="MAGNANI"/>
<keyword evidence="2 5" id="KW-0378">Hydrolase</keyword>
<evidence type="ECO:0000256" key="5">
    <source>
        <dbReference type="RuleBase" id="RU000589"/>
    </source>
</evidence>